<accession>A0A074VAM7</accession>
<dbReference type="STRING" id="1043003.A0A074VAM7"/>
<evidence type="ECO:0000313" key="2">
    <source>
        <dbReference type="Proteomes" id="UP000030672"/>
    </source>
</evidence>
<proteinExistence type="predicted"/>
<dbReference type="Proteomes" id="UP000030672">
    <property type="component" value="Unassembled WGS sequence"/>
</dbReference>
<dbReference type="GeneID" id="63917244"/>
<evidence type="ECO:0000313" key="1">
    <source>
        <dbReference type="EMBL" id="KEQ57680.1"/>
    </source>
</evidence>
<name>A0A074VAM7_AURM1</name>
<sequence length="69" mass="7560">MTASIYFKAVKKSHEQLFILVHLTDGAPAHGAESVTVAYKNGVDDCRVRGVFVDNELVSFVTSYNKKGV</sequence>
<protein>
    <submittedName>
        <fullName evidence="1">Uncharacterized protein</fullName>
    </submittedName>
</protein>
<dbReference type="EMBL" id="KL584876">
    <property type="protein sequence ID" value="KEQ57680.1"/>
    <property type="molecule type" value="Genomic_DNA"/>
</dbReference>
<dbReference type="HOGENOM" id="CLU_2775527_0_0_1"/>
<keyword evidence="2" id="KW-1185">Reference proteome</keyword>
<reference evidence="1 2" key="1">
    <citation type="journal article" date="2014" name="BMC Genomics">
        <title>Genome sequencing of four Aureobasidium pullulans varieties: biotechnological potential, stress tolerance, and description of new species.</title>
        <authorList>
            <person name="Gostin Ar C."/>
            <person name="Ohm R.A."/>
            <person name="Kogej T."/>
            <person name="Sonjak S."/>
            <person name="Turk M."/>
            <person name="Zajc J."/>
            <person name="Zalar P."/>
            <person name="Grube M."/>
            <person name="Sun H."/>
            <person name="Han J."/>
            <person name="Sharma A."/>
            <person name="Chiniquy J."/>
            <person name="Ngan C.Y."/>
            <person name="Lipzen A."/>
            <person name="Barry K."/>
            <person name="Grigoriev I.V."/>
            <person name="Gunde-Cimerman N."/>
        </authorList>
    </citation>
    <scope>NUCLEOTIDE SEQUENCE [LARGE SCALE GENOMIC DNA]</scope>
    <source>
        <strain evidence="1 2">CBS 110374</strain>
    </source>
</reference>
<dbReference type="AlphaFoldDB" id="A0A074VAM7"/>
<organism evidence="1 2">
    <name type="scientific">Aureobasidium melanogenum (strain CBS 110374)</name>
    <name type="common">Aureobasidium pullulans var. melanogenum</name>
    <dbReference type="NCBI Taxonomy" id="1043003"/>
    <lineage>
        <taxon>Eukaryota</taxon>
        <taxon>Fungi</taxon>
        <taxon>Dikarya</taxon>
        <taxon>Ascomycota</taxon>
        <taxon>Pezizomycotina</taxon>
        <taxon>Dothideomycetes</taxon>
        <taxon>Dothideomycetidae</taxon>
        <taxon>Dothideales</taxon>
        <taxon>Saccotheciaceae</taxon>
        <taxon>Aureobasidium</taxon>
    </lineage>
</organism>
<dbReference type="RefSeq" id="XP_040874704.1">
    <property type="nucleotide sequence ID" value="XM_041023871.1"/>
</dbReference>
<gene>
    <name evidence="1" type="ORF">M437DRAFT_61107</name>
</gene>